<evidence type="ECO:0000256" key="5">
    <source>
        <dbReference type="ARBA" id="ARBA00023242"/>
    </source>
</evidence>
<dbReference type="Gene3D" id="4.10.240.10">
    <property type="entry name" value="Zn(2)-C6 fungal-type DNA-binding domain"/>
    <property type="match status" value="1"/>
</dbReference>
<comment type="caution">
    <text evidence="8">The sequence shown here is derived from an EMBL/GenBank/DDBJ whole genome shotgun (WGS) entry which is preliminary data.</text>
</comment>
<feature type="region of interest" description="Disordered" evidence="6">
    <location>
        <begin position="94"/>
        <end position="120"/>
    </location>
</feature>
<dbReference type="PROSITE" id="PS50048">
    <property type="entry name" value="ZN2_CY6_FUNGAL_2"/>
    <property type="match status" value="1"/>
</dbReference>
<dbReference type="EMBL" id="JAVRQU010000002">
    <property type="protein sequence ID" value="KAK5706167.1"/>
    <property type="molecule type" value="Genomic_DNA"/>
</dbReference>
<evidence type="ECO:0000259" key="7">
    <source>
        <dbReference type="PROSITE" id="PS50048"/>
    </source>
</evidence>
<proteinExistence type="predicted"/>
<keyword evidence="4" id="KW-0804">Transcription</keyword>
<dbReference type="GO" id="GO:0008270">
    <property type="term" value="F:zinc ion binding"/>
    <property type="evidence" value="ECO:0007669"/>
    <property type="project" value="InterPro"/>
</dbReference>
<dbReference type="GO" id="GO:0000978">
    <property type="term" value="F:RNA polymerase II cis-regulatory region sequence-specific DNA binding"/>
    <property type="evidence" value="ECO:0007669"/>
    <property type="project" value="TreeGrafter"/>
</dbReference>
<name>A0AAN7WGX8_9PEZI</name>
<keyword evidence="3" id="KW-0238">DNA-binding</keyword>
<dbReference type="GO" id="GO:0000981">
    <property type="term" value="F:DNA-binding transcription factor activity, RNA polymerase II-specific"/>
    <property type="evidence" value="ECO:0007669"/>
    <property type="project" value="InterPro"/>
</dbReference>
<sequence length="777" mass="86135">MAPVPHDITPARSMSEEDAHATTGTNNKRRRITLACDECRERKRKCDGVRPVCGACIRRSSPSCVWHTERNSKGWTDSYVEGLRSRIAELETVSEERSRGTNGNHLAPVSVPQRTVSSRPPASTVLVESESGTNNAVSREPFQHEWTATILPNLNDASLCVDADVFHDLDQEYASEHSEEDVDAMGVVGPATGSSGEAGVRQPSYFGPSSTVSLLEKARGAMRRHSFRESVSSRPFAKSSSKVQPLVASMGSTSQASTKSASSDLSMLGISVPLRAEADALLGNFWSSSHSLYPFIHRPSFEQRYLGIWSALGRNDLDDSGRNYYSDLDDRSFHCMLNTVLALGALFSPDLQNGDRDKVSYSFFEKAKALLNLDHLFKGIVGLVQTLLLMGQYLQSTEMASSCWTIVGLAVRMAQGIGLHQESYSDKGRVHAAKQDQLGIEMRRRTWTGCVLLDRILSLTYGRPLMIHPAPGQSRLVLPDSVDDQYLTQFPESPGSQPAALPSLVECYIQAIKLQDILGQVLASLYDGSVGENEPRDGIEYPTALLSANDRAKHPDWQVLLQTDSALERWHKELPPHLKLQTYNDFNLHTGPYDLERTLLYRRQATVLEARYLHVRLTALRPALSVVCDLARLPPVSNADWLSASMRHDTMIKAANLCVSVAREQIQLVIGKIELQQDDLPAPWYNVFFRGDESQPNRSSNSHRTIDSIREAGNIIRERAPAASTEQDPDLNFFNDTFAPDTIFDESVLDQGWLCNSADMDWLSVAPFLEGLTDDIG</sequence>
<keyword evidence="5" id="KW-0539">Nucleus</keyword>
<dbReference type="AlphaFoldDB" id="A0AAN7WGX8"/>
<evidence type="ECO:0000256" key="1">
    <source>
        <dbReference type="ARBA" id="ARBA00022723"/>
    </source>
</evidence>
<dbReference type="CDD" id="cd00067">
    <property type="entry name" value="GAL4"/>
    <property type="match status" value="1"/>
</dbReference>
<dbReference type="InterPro" id="IPR051127">
    <property type="entry name" value="Fungal_SecMet_Regulators"/>
</dbReference>
<dbReference type="SUPFAM" id="SSF57701">
    <property type="entry name" value="Zn2/Cys6 DNA-binding domain"/>
    <property type="match status" value="1"/>
</dbReference>
<evidence type="ECO:0000313" key="8">
    <source>
        <dbReference type="EMBL" id="KAK5706167.1"/>
    </source>
</evidence>
<keyword evidence="1" id="KW-0479">Metal-binding</keyword>
<dbReference type="GO" id="GO:0006351">
    <property type="term" value="P:DNA-templated transcription"/>
    <property type="evidence" value="ECO:0007669"/>
    <property type="project" value="InterPro"/>
</dbReference>
<dbReference type="InterPro" id="IPR036864">
    <property type="entry name" value="Zn2-C6_fun-type_DNA-bd_sf"/>
</dbReference>
<accession>A0AAN7WGX8</accession>
<keyword evidence="2" id="KW-0805">Transcription regulation</keyword>
<dbReference type="Proteomes" id="UP001310594">
    <property type="component" value="Unassembled WGS sequence"/>
</dbReference>
<dbReference type="SMART" id="SM00066">
    <property type="entry name" value="GAL4"/>
    <property type="match status" value="1"/>
</dbReference>
<evidence type="ECO:0000256" key="4">
    <source>
        <dbReference type="ARBA" id="ARBA00023163"/>
    </source>
</evidence>
<feature type="domain" description="Zn(2)-C6 fungal-type" evidence="7">
    <location>
        <begin position="35"/>
        <end position="66"/>
    </location>
</feature>
<evidence type="ECO:0000313" key="9">
    <source>
        <dbReference type="Proteomes" id="UP001310594"/>
    </source>
</evidence>
<dbReference type="CDD" id="cd12148">
    <property type="entry name" value="fungal_TF_MHR"/>
    <property type="match status" value="1"/>
</dbReference>
<dbReference type="PANTHER" id="PTHR47424">
    <property type="entry name" value="REGULATORY PROTEIN GAL4"/>
    <property type="match status" value="1"/>
</dbReference>
<evidence type="ECO:0000256" key="6">
    <source>
        <dbReference type="SAM" id="MobiDB-lite"/>
    </source>
</evidence>
<gene>
    <name evidence="8" type="ORF">LTR97_001154</name>
</gene>
<protein>
    <recommendedName>
        <fullName evidence="7">Zn(2)-C6 fungal-type domain-containing protein</fullName>
    </recommendedName>
</protein>
<reference evidence="8" key="1">
    <citation type="submission" date="2023-08" db="EMBL/GenBank/DDBJ databases">
        <title>Black Yeasts Isolated from many extreme environments.</title>
        <authorList>
            <person name="Coleine C."/>
            <person name="Stajich J.E."/>
            <person name="Selbmann L."/>
        </authorList>
    </citation>
    <scope>NUCLEOTIDE SEQUENCE</scope>
    <source>
        <strain evidence="8">CCFEE 5810</strain>
    </source>
</reference>
<dbReference type="GO" id="GO:0005634">
    <property type="term" value="C:nucleus"/>
    <property type="evidence" value="ECO:0007669"/>
    <property type="project" value="TreeGrafter"/>
</dbReference>
<evidence type="ECO:0000256" key="3">
    <source>
        <dbReference type="ARBA" id="ARBA00023125"/>
    </source>
</evidence>
<organism evidence="8 9">
    <name type="scientific">Elasticomyces elasticus</name>
    <dbReference type="NCBI Taxonomy" id="574655"/>
    <lineage>
        <taxon>Eukaryota</taxon>
        <taxon>Fungi</taxon>
        <taxon>Dikarya</taxon>
        <taxon>Ascomycota</taxon>
        <taxon>Pezizomycotina</taxon>
        <taxon>Dothideomycetes</taxon>
        <taxon>Dothideomycetidae</taxon>
        <taxon>Mycosphaerellales</taxon>
        <taxon>Teratosphaeriaceae</taxon>
        <taxon>Elasticomyces</taxon>
    </lineage>
</organism>
<evidence type="ECO:0000256" key="2">
    <source>
        <dbReference type="ARBA" id="ARBA00023015"/>
    </source>
</evidence>
<dbReference type="PROSITE" id="PS00463">
    <property type="entry name" value="ZN2_CY6_FUNGAL_1"/>
    <property type="match status" value="1"/>
</dbReference>
<dbReference type="Pfam" id="PF04082">
    <property type="entry name" value="Fungal_trans"/>
    <property type="match status" value="1"/>
</dbReference>
<dbReference type="PANTHER" id="PTHR47424:SF3">
    <property type="entry name" value="REGULATORY PROTEIN GAL4"/>
    <property type="match status" value="1"/>
</dbReference>
<dbReference type="InterPro" id="IPR001138">
    <property type="entry name" value="Zn2Cys6_DnaBD"/>
</dbReference>
<dbReference type="SMART" id="SM00906">
    <property type="entry name" value="Fungal_trans"/>
    <property type="match status" value="1"/>
</dbReference>
<dbReference type="GO" id="GO:0000435">
    <property type="term" value="P:positive regulation of transcription from RNA polymerase II promoter by galactose"/>
    <property type="evidence" value="ECO:0007669"/>
    <property type="project" value="TreeGrafter"/>
</dbReference>
<feature type="region of interest" description="Disordered" evidence="6">
    <location>
        <begin position="1"/>
        <end position="26"/>
    </location>
</feature>
<dbReference type="InterPro" id="IPR007219">
    <property type="entry name" value="XnlR_reg_dom"/>
</dbReference>
<dbReference type="Pfam" id="PF00172">
    <property type="entry name" value="Zn_clus"/>
    <property type="match status" value="1"/>
</dbReference>